<keyword evidence="1" id="KW-0805">Transcription regulation</keyword>
<evidence type="ECO:0000256" key="3">
    <source>
        <dbReference type="ARBA" id="ARBA00023163"/>
    </source>
</evidence>
<dbReference type="SMART" id="SM00347">
    <property type="entry name" value="HTH_MARR"/>
    <property type="match status" value="1"/>
</dbReference>
<evidence type="ECO:0000313" key="6">
    <source>
        <dbReference type="Proteomes" id="UP000282311"/>
    </source>
</evidence>
<evidence type="ECO:0000256" key="2">
    <source>
        <dbReference type="ARBA" id="ARBA00023125"/>
    </source>
</evidence>
<keyword evidence="3" id="KW-0804">Transcription</keyword>
<gene>
    <name evidence="5" type="ORF">D7M11_03215</name>
</gene>
<dbReference type="PRINTS" id="PR00598">
    <property type="entry name" value="HTHMARR"/>
</dbReference>
<dbReference type="Proteomes" id="UP000282311">
    <property type="component" value="Unassembled WGS sequence"/>
</dbReference>
<protein>
    <submittedName>
        <fullName evidence="5">MarR family transcriptional regulator</fullName>
    </submittedName>
</protein>
<dbReference type="GO" id="GO:0003677">
    <property type="term" value="F:DNA binding"/>
    <property type="evidence" value="ECO:0007669"/>
    <property type="project" value="UniProtKB-KW"/>
</dbReference>
<dbReference type="GO" id="GO:0003700">
    <property type="term" value="F:DNA-binding transcription factor activity"/>
    <property type="evidence" value="ECO:0007669"/>
    <property type="project" value="InterPro"/>
</dbReference>
<dbReference type="OrthoDB" id="166070at2"/>
<dbReference type="PANTHER" id="PTHR42756">
    <property type="entry name" value="TRANSCRIPTIONAL REGULATOR, MARR"/>
    <property type="match status" value="1"/>
</dbReference>
<dbReference type="InterPro" id="IPR036390">
    <property type="entry name" value="WH_DNA-bd_sf"/>
</dbReference>
<evidence type="ECO:0000256" key="1">
    <source>
        <dbReference type="ARBA" id="ARBA00023015"/>
    </source>
</evidence>
<dbReference type="AlphaFoldDB" id="A0A3B0CMY6"/>
<dbReference type="PANTHER" id="PTHR42756:SF1">
    <property type="entry name" value="TRANSCRIPTIONAL REPRESSOR OF EMRAB OPERON"/>
    <property type="match status" value="1"/>
</dbReference>
<comment type="caution">
    <text evidence="5">The sequence shown here is derived from an EMBL/GenBank/DDBJ whole genome shotgun (WGS) entry which is preliminary data.</text>
</comment>
<organism evidence="5 6">
    <name type="scientific">Paenibacillus ginsengarvi</name>
    <dbReference type="NCBI Taxonomy" id="400777"/>
    <lineage>
        <taxon>Bacteria</taxon>
        <taxon>Bacillati</taxon>
        <taxon>Bacillota</taxon>
        <taxon>Bacilli</taxon>
        <taxon>Bacillales</taxon>
        <taxon>Paenibacillaceae</taxon>
        <taxon>Paenibacillus</taxon>
    </lineage>
</organism>
<dbReference type="Pfam" id="PF01047">
    <property type="entry name" value="MarR"/>
    <property type="match status" value="1"/>
</dbReference>
<name>A0A3B0CMY6_9BACL</name>
<proteinExistence type="predicted"/>
<dbReference type="RefSeq" id="WP_120745740.1">
    <property type="nucleotide sequence ID" value="NZ_RBAH01000001.1"/>
</dbReference>
<dbReference type="SUPFAM" id="SSF46785">
    <property type="entry name" value="Winged helix' DNA-binding domain"/>
    <property type="match status" value="1"/>
</dbReference>
<dbReference type="Gene3D" id="1.10.10.10">
    <property type="entry name" value="Winged helix-like DNA-binding domain superfamily/Winged helix DNA-binding domain"/>
    <property type="match status" value="1"/>
</dbReference>
<evidence type="ECO:0000313" key="5">
    <source>
        <dbReference type="EMBL" id="RKN87035.1"/>
    </source>
</evidence>
<sequence length="146" mass="16924">MNGQLLELTNMFKSLIKRMSQLWNGRMNDSYSITLTQFRTLYILNTKGPQKAAELADILCVTSGAITGLADKLIAKQFIQRQRSEEDRRVVYLSITDQGKEMIGLLLEEQKEVMSLVFKGMHEDDVAHLKRLFMFMLDNIEQFEKE</sequence>
<dbReference type="InterPro" id="IPR000835">
    <property type="entry name" value="HTH_MarR-typ"/>
</dbReference>
<dbReference type="PROSITE" id="PS50995">
    <property type="entry name" value="HTH_MARR_2"/>
    <property type="match status" value="1"/>
</dbReference>
<keyword evidence="2" id="KW-0238">DNA-binding</keyword>
<dbReference type="EMBL" id="RBAH01000001">
    <property type="protein sequence ID" value="RKN87035.1"/>
    <property type="molecule type" value="Genomic_DNA"/>
</dbReference>
<reference evidence="5 6" key="1">
    <citation type="journal article" date="2007" name="Int. J. Syst. Evol. Microbiol.">
        <title>Paenibacillus ginsengarvi sp. nov., isolated from soil from ginseng cultivation.</title>
        <authorList>
            <person name="Yoon M.H."/>
            <person name="Ten L.N."/>
            <person name="Im W.T."/>
        </authorList>
    </citation>
    <scope>NUCLEOTIDE SEQUENCE [LARGE SCALE GENOMIC DNA]</scope>
    <source>
        <strain evidence="5 6">KCTC 13059</strain>
    </source>
</reference>
<feature type="domain" description="HTH marR-type" evidence="4">
    <location>
        <begin position="1"/>
        <end position="138"/>
    </location>
</feature>
<accession>A0A3B0CMY6</accession>
<dbReference type="InterPro" id="IPR036388">
    <property type="entry name" value="WH-like_DNA-bd_sf"/>
</dbReference>
<keyword evidence="6" id="KW-1185">Reference proteome</keyword>
<evidence type="ECO:0000259" key="4">
    <source>
        <dbReference type="PROSITE" id="PS50995"/>
    </source>
</evidence>